<feature type="transmembrane region" description="Helical" evidence="1">
    <location>
        <begin position="59"/>
        <end position="81"/>
    </location>
</feature>
<dbReference type="PATRIC" id="fig|536227.13.peg.43"/>
<feature type="transmembrane region" description="Helical" evidence="1">
    <location>
        <begin position="20"/>
        <end position="47"/>
    </location>
</feature>
<accession>C6PUU4</accession>
<reference evidence="2 3" key="1">
    <citation type="submission" date="2009-06" db="EMBL/GenBank/DDBJ databases">
        <title>The draft genome of Clostridium carboxidivorans P7.</title>
        <authorList>
            <consortium name="US DOE Joint Genome Institute (JGI-PGF)"/>
            <person name="Lucas S."/>
            <person name="Copeland A."/>
            <person name="Lapidus A."/>
            <person name="Glavina del Rio T."/>
            <person name="Tice H."/>
            <person name="Bruce D."/>
            <person name="Goodwin L."/>
            <person name="Pitluck S."/>
            <person name="Larimer F."/>
            <person name="Land M.L."/>
            <person name="Hauser L."/>
            <person name="Hemme C.L."/>
        </authorList>
    </citation>
    <scope>NUCLEOTIDE SEQUENCE [LARGE SCALE GENOMIC DNA]</scope>
    <source>
        <strain evidence="2 3">P7</strain>
    </source>
</reference>
<dbReference type="InterPro" id="IPR021354">
    <property type="entry name" value="DUF2975"/>
</dbReference>
<dbReference type="Pfam" id="PF11188">
    <property type="entry name" value="DUF2975"/>
    <property type="match status" value="1"/>
</dbReference>
<dbReference type="AlphaFoldDB" id="C6PUU4"/>
<dbReference type="OrthoDB" id="9791568at2"/>
<sequence length="172" mass="19778">MKITRNDANWWKSYFINPSLKFLTMLLGLSLVMEIISLLAIILAVIYDIYKNHNMGNNLMIVLFIITFICIIIITFELMEIMKAFIDREVFILKNVLRLRKVGFSTIIVGVFIFINNILKYGPCAFTFLDLGNGITSRIDTVLGIFIGIIILVFAEIFKEAVKIKEENDLMI</sequence>
<dbReference type="Proteomes" id="UP000004198">
    <property type="component" value="Unassembled WGS sequence"/>
</dbReference>
<dbReference type="RefSeq" id="WP_007061446.1">
    <property type="nucleotide sequence ID" value="NZ_ACVI01000039.1"/>
</dbReference>
<comment type="caution">
    <text evidence="2">The sequence shown here is derived from an EMBL/GenBank/DDBJ whole genome shotgun (WGS) entry which is preliminary data.</text>
</comment>
<feature type="transmembrane region" description="Helical" evidence="1">
    <location>
        <begin position="139"/>
        <end position="158"/>
    </location>
</feature>
<feature type="transmembrane region" description="Helical" evidence="1">
    <location>
        <begin position="102"/>
        <end position="119"/>
    </location>
</feature>
<name>C6PUU4_9CLOT</name>
<dbReference type="KEGG" id="cck:Ccar_00100"/>
<proteinExistence type="predicted"/>
<dbReference type="EMBL" id="ACVI01000039">
    <property type="protein sequence ID" value="EET87023.1"/>
    <property type="molecule type" value="Genomic_DNA"/>
</dbReference>
<evidence type="ECO:0000256" key="1">
    <source>
        <dbReference type="SAM" id="Phobius"/>
    </source>
</evidence>
<evidence type="ECO:0000313" key="2">
    <source>
        <dbReference type="EMBL" id="EET87023.1"/>
    </source>
</evidence>
<keyword evidence="3" id="KW-1185">Reference proteome</keyword>
<evidence type="ECO:0008006" key="4">
    <source>
        <dbReference type="Google" id="ProtNLM"/>
    </source>
</evidence>
<keyword evidence="1" id="KW-0472">Membrane</keyword>
<protein>
    <recommendedName>
        <fullName evidence="4">DUF2975 domain-containing protein</fullName>
    </recommendedName>
</protein>
<organism evidence="2 3">
    <name type="scientific">Clostridium carboxidivorans P7</name>
    <dbReference type="NCBI Taxonomy" id="536227"/>
    <lineage>
        <taxon>Bacteria</taxon>
        <taxon>Bacillati</taxon>
        <taxon>Bacillota</taxon>
        <taxon>Clostridia</taxon>
        <taxon>Eubacteriales</taxon>
        <taxon>Clostridiaceae</taxon>
        <taxon>Clostridium</taxon>
    </lineage>
</organism>
<evidence type="ECO:0000313" key="3">
    <source>
        <dbReference type="Proteomes" id="UP000004198"/>
    </source>
</evidence>
<dbReference type="STRING" id="536227.Ccar_00100"/>
<keyword evidence="1" id="KW-1133">Transmembrane helix</keyword>
<keyword evidence="1" id="KW-0812">Transmembrane</keyword>
<gene>
    <name evidence="2" type="ORF">CcarbDRAFT_2561</name>
</gene>